<keyword evidence="3" id="KW-1185">Reference proteome</keyword>
<evidence type="ECO:0000256" key="1">
    <source>
        <dbReference type="SAM" id="Phobius"/>
    </source>
</evidence>
<feature type="transmembrane region" description="Helical" evidence="1">
    <location>
        <begin position="35"/>
        <end position="56"/>
    </location>
</feature>
<comment type="caution">
    <text evidence="2">The sequence shown here is derived from an EMBL/GenBank/DDBJ whole genome shotgun (WGS) entry which is preliminary data.</text>
</comment>
<evidence type="ECO:0008006" key="4">
    <source>
        <dbReference type="Google" id="ProtNLM"/>
    </source>
</evidence>
<reference evidence="2 3" key="1">
    <citation type="submission" date="2021-03" db="EMBL/GenBank/DDBJ databases">
        <title>Genomic Encyclopedia of Type Strains, Phase IV (KMG-IV): sequencing the most valuable type-strain genomes for metagenomic binning, comparative biology and taxonomic classification.</title>
        <authorList>
            <person name="Goeker M."/>
        </authorList>
    </citation>
    <scope>NUCLEOTIDE SEQUENCE [LARGE SCALE GENOMIC DNA]</scope>
    <source>
        <strain evidence="2 3">DSM 23491</strain>
    </source>
</reference>
<dbReference type="Proteomes" id="UP001519273">
    <property type="component" value="Unassembled WGS sequence"/>
</dbReference>
<evidence type="ECO:0000313" key="3">
    <source>
        <dbReference type="Proteomes" id="UP001519273"/>
    </source>
</evidence>
<dbReference type="EMBL" id="JAGGKP010000007">
    <property type="protein sequence ID" value="MBP1937789.1"/>
    <property type="molecule type" value="Genomic_DNA"/>
</dbReference>
<feature type="transmembrane region" description="Helical" evidence="1">
    <location>
        <begin position="7"/>
        <end position="29"/>
    </location>
</feature>
<gene>
    <name evidence="2" type="ORF">J2Z20_002704</name>
</gene>
<accession>A0ABS4H5H8</accession>
<evidence type="ECO:0000313" key="2">
    <source>
        <dbReference type="EMBL" id="MBP1937789.1"/>
    </source>
</evidence>
<dbReference type="RefSeq" id="WP_209851047.1">
    <property type="nucleotide sequence ID" value="NZ_CBCRVE010000004.1"/>
</dbReference>
<organism evidence="2 3">
    <name type="scientific">Paenibacillus sediminis</name>
    <dbReference type="NCBI Taxonomy" id="664909"/>
    <lineage>
        <taxon>Bacteria</taxon>
        <taxon>Bacillati</taxon>
        <taxon>Bacillota</taxon>
        <taxon>Bacilli</taxon>
        <taxon>Bacillales</taxon>
        <taxon>Paenibacillaceae</taxon>
        <taxon>Paenibacillus</taxon>
    </lineage>
</organism>
<sequence>MKIGKDVGASLGFLAGTTLGSGISFLYSMTATPTITTVSVFGVIGTALGIMTSMMLQRKANDIY</sequence>
<keyword evidence="1" id="KW-0812">Transmembrane</keyword>
<protein>
    <recommendedName>
        <fullName evidence="4">Glycine zipper family protein</fullName>
    </recommendedName>
</protein>
<keyword evidence="1" id="KW-0472">Membrane</keyword>
<proteinExistence type="predicted"/>
<name>A0ABS4H5H8_9BACL</name>
<keyword evidence="1" id="KW-1133">Transmembrane helix</keyword>